<feature type="transmembrane region" description="Helical" evidence="9">
    <location>
        <begin position="220"/>
        <end position="237"/>
    </location>
</feature>
<dbReference type="EMBL" id="CP157948">
    <property type="protein sequence ID" value="XBS90874.1"/>
    <property type="molecule type" value="Genomic_DNA"/>
</dbReference>
<dbReference type="GO" id="GO:0042937">
    <property type="term" value="F:tripeptide transmembrane transporter activity"/>
    <property type="evidence" value="ECO:0007669"/>
    <property type="project" value="UniProtKB-ARBA"/>
</dbReference>
<feature type="region of interest" description="Disordered" evidence="8">
    <location>
        <begin position="497"/>
        <end position="516"/>
    </location>
</feature>
<gene>
    <name evidence="10" type="ORF">ABNK63_04300</name>
</gene>
<dbReference type="FunFam" id="1.20.1250.20:FF:000017">
    <property type="entry name" value="Dipeptide and tripeptide permease A"/>
    <property type="match status" value="1"/>
</dbReference>
<dbReference type="InterPro" id="IPR005279">
    <property type="entry name" value="Dipep/tripep_permease"/>
</dbReference>
<dbReference type="InterPro" id="IPR036259">
    <property type="entry name" value="MFS_trans_sf"/>
</dbReference>
<keyword evidence="2" id="KW-0813">Transport</keyword>
<accession>A0AAU7QN75</accession>
<dbReference type="InterPro" id="IPR000109">
    <property type="entry name" value="POT_fam"/>
</dbReference>
<feature type="transmembrane region" description="Helical" evidence="9">
    <location>
        <begin position="397"/>
        <end position="417"/>
    </location>
</feature>
<evidence type="ECO:0000256" key="2">
    <source>
        <dbReference type="ARBA" id="ARBA00022448"/>
    </source>
</evidence>
<feature type="transmembrane region" description="Helical" evidence="9">
    <location>
        <begin position="104"/>
        <end position="120"/>
    </location>
</feature>
<name>A0AAU7QN75_9GAMM</name>
<organism evidence="10">
    <name type="scientific">Rhodanobacter sp. IGA1.0</name>
    <dbReference type="NCBI Taxonomy" id="3158582"/>
    <lineage>
        <taxon>Bacteria</taxon>
        <taxon>Pseudomonadati</taxon>
        <taxon>Pseudomonadota</taxon>
        <taxon>Gammaproteobacteria</taxon>
        <taxon>Lysobacterales</taxon>
        <taxon>Rhodanobacteraceae</taxon>
        <taxon>Rhodanobacter</taxon>
    </lineage>
</organism>
<feature type="transmembrane region" description="Helical" evidence="9">
    <location>
        <begin position="22"/>
        <end position="40"/>
    </location>
</feature>
<dbReference type="GO" id="GO:0035443">
    <property type="term" value="P:tripeptide transmembrane transport"/>
    <property type="evidence" value="ECO:0007669"/>
    <property type="project" value="UniProtKB-ARBA"/>
</dbReference>
<keyword evidence="5" id="KW-0571">Peptide transport</keyword>
<sequence length="516" mass="56384">MATQNPPVSQTKSFSTVFLIEMWERFGFYGMQVLMVTYMVKKLGFVDSKANLIWGAAAALIYATPAIGGWVGDKLIGTRRTMLIGAVVLALGYAMLWIPTNNAYFLYVALGVIIVGNGFFKPNAGNLVRKIYEGDDTKIDSAFTIYYMAVNIGSTISMLLTPWIRDYVGAKYGDAWGWHTAFGVCAIGLVLGLINYSLMYRTLQHIGSPADDERVDLRKLGLLALAAIGMVFVSAFILQNEMVARICVYAAGVVILGIFIHLIRSSEHHERAGLVAALVLVAQTIFFFIFYQQMSTSLNLFAQRNVDLSFDLFGWHLFNWIPEQFQSLNAIWIVLLSPVLVFIYNSMGRVGKNPSVAAKFAWGFAAVAIGFFIYGVGARFAVNGQVSSWIMVWGYGLYSLGELLVSGLGLAMIARYVPARMGGFMMGAYYVASGISQYLGSVVANFASIPTDIKDPLVSLPIYTSLFNKLGLAGVGCTVIAIAMLPLMSKLSASHSDAATNNKPLPPVHSEEYNTP</sequence>
<dbReference type="Gene3D" id="1.20.1250.20">
    <property type="entry name" value="MFS general substrate transporter like domains"/>
    <property type="match status" value="1"/>
</dbReference>
<evidence type="ECO:0000256" key="6">
    <source>
        <dbReference type="ARBA" id="ARBA00022989"/>
    </source>
</evidence>
<feature type="transmembrane region" description="Helical" evidence="9">
    <location>
        <begin position="272"/>
        <end position="291"/>
    </location>
</feature>
<feature type="transmembrane region" description="Helical" evidence="9">
    <location>
        <begin position="325"/>
        <end position="344"/>
    </location>
</feature>
<evidence type="ECO:0000313" key="10">
    <source>
        <dbReference type="EMBL" id="XBS90874.1"/>
    </source>
</evidence>
<dbReference type="InterPro" id="IPR050171">
    <property type="entry name" value="MFS_Transporters"/>
</dbReference>
<evidence type="ECO:0000256" key="7">
    <source>
        <dbReference type="ARBA" id="ARBA00023136"/>
    </source>
</evidence>
<evidence type="ECO:0000256" key="5">
    <source>
        <dbReference type="ARBA" id="ARBA00022856"/>
    </source>
</evidence>
<feature type="transmembrane region" description="Helical" evidence="9">
    <location>
        <begin position="176"/>
        <end position="199"/>
    </location>
</feature>
<evidence type="ECO:0000256" key="8">
    <source>
        <dbReference type="SAM" id="MobiDB-lite"/>
    </source>
</evidence>
<keyword evidence="5" id="KW-0653">Protein transport</keyword>
<dbReference type="Pfam" id="PF00854">
    <property type="entry name" value="PTR2"/>
    <property type="match status" value="1"/>
</dbReference>
<keyword evidence="3" id="KW-1003">Cell membrane</keyword>
<dbReference type="SUPFAM" id="SSF103473">
    <property type="entry name" value="MFS general substrate transporter"/>
    <property type="match status" value="1"/>
</dbReference>
<keyword evidence="4 9" id="KW-0812">Transmembrane</keyword>
<dbReference type="GO" id="GO:0071916">
    <property type="term" value="F:dipeptide transmembrane transporter activity"/>
    <property type="evidence" value="ECO:0007669"/>
    <property type="project" value="UniProtKB-ARBA"/>
</dbReference>
<feature type="transmembrane region" description="Helical" evidence="9">
    <location>
        <begin position="470"/>
        <end position="488"/>
    </location>
</feature>
<dbReference type="GO" id="GO:0005886">
    <property type="term" value="C:plasma membrane"/>
    <property type="evidence" value="ECO:0007669"/>
    <property type="project" value="UniProtKB-SubCell"/>
</dbReference>
<feature type="transmembrane region" description="Helical" evidence="9">
    <location>
        <begin position="52"/>
        <end position="72"/>
    </location>
</feature>
<dbReference type="RefSeq" id="WP_007809564.1">
    <property type="nucleotide sequence ID" value="NZ_CP157948.1"/>
</dbReference>
<proteinExistence type="predicted"/>
<dbReference type="GO" id="GO:0015333">
    <property type="term" value="F:peptide:proton symporter activity"/>
    <property type="evidence" value="ECO:0007669"/>
    <property type="project" value="UniProtKB-ARBA"/>
</dbReference>
<feature type="transmembrane region" description="Helical" evidence="9">
    <location>
        <begin position="243"/>
        <end position="263"/>
    </location>
</feature>
<keyword evidence="6 9" id="KW-1133">Transmembrane helix</keyword>
<keyword evidence="7 9" id="KW-0472">Membrane</keyword>
<dbReference type="CDD" id="cd17346">
    <property type="entry name" value="MFS_DtpA_like"/>
    <property type="match status" value="1"/>
</dbReference>
<feature type="transmembrane region" description="Helical" evidence="9">
    <location>
        <begin position="429"/>
        <end position="450"/>
    </location>
</feature>
<feature type="transmembrane region" description="Helical" evidence="9">
    <location>
        <begin position="356"/>
        <end position="377"/>
    </location>
</feature>
<reference evidence="10" key="1">
    <citation type="submission" date="2024-06" db="EMBL/GenBank/DDBJ databases">
        <authorList>
            <person name="Sun Y."/>
        </authorList>
    </citation>
    <scope>NUCLEOTIDE SEQUENCE</scope>
    <source>
        <strain evidence="10">IGA1.0</strain>
    </source>
</reference>
<dbReference type="NCBIfam" id="TIGR00924">
    <property type="entry name" value="yjdL_sub1_fam"/>
    <property type="match status" value="1"/>
</dbReference>
<evidence type="ECO:0000256" key="1">
    <source>
        <dbReference type="ARBA" id="ARBA00004651"/>
    </source>
</evidence>
<dbReference type="PANTHER" id="PTHR23517">
    <property type="entry name" value="RESISTANCE PROTEIN MDTM, PUTATIVE-RELATED-RELATED"/>
    <property type="match status" value="1"/>
</dbReference>
<evidence type="ECO:0000256" key="3">
    <source>
        <dbReference type="ARBA" id="ARBA00022475"/>
    </source>
</evidence>
<feature type="transmembrane region" description="Helical" evidence="9">
    <location>
        <begin position="141"/>
        <end position="164"/>
    </location>
</feature>
<comment type="subcellular location">
    <subcellularLocation>
        <location evidence="1">Cell membrane</location>
        <topology evidence="1">Multi-pass membrane protein</topology>
    </subcellularLocation>
</comment>
<evidence type="ECO:0000256" key="4">
    <source>
        <dbReference type="ARBA" id="ARBA00022692"/>
    </source>
</evidence>
<dbReference type="PANTHER" id="PTHR23517:SF15">
    <property type="entry name" value="PROTON-DEPENDENT OLIGOPEPTIDE FAMILY TRANSPORT PROTEIN"/>
    <property type="match status" value="1"/>
</dbReference>
<evidence type="ECO:0000256" key="9">
    <source>
        <dbReference type="SAM" id="Phobius"/>
    </source>
</evidence>
<feature type="transmembrane region" description="Helical" evidence="9">
    <location>
        <begin position="81"/>
        <end position="98"/>
    </location>
</feature>
<dbReference type="AlphaFoldDB" id="A0AAU7QN75"/>
<protein>
    <submittedName>
        <fullName evidence="10">Oligopeptide:H+ symporter</fullName>
    </submittedName>
</protein>